<dbReference type="AlphaFoldDB" id="E0RT32"/>
<gene>
    <name evidence="9" type="ordered locus">STHERM_c12280</name>
</gene>
<dbReference type="HOGENOM" id="CLU_055429_1_0_12"/>
<dbReference type="EMBL" id="CP001698">
    <property type="protein sequence ID" value="ADN02169.1"/>
    <property type="molecule type" value="Genomic_DNA"/>
</dbReference>
<evidence type="ECO:0000256" key="4">
    <source>
        <dbReference type="ARBA" id="ARBA00022692"/>
    </source>
</evidence>
<dbReference type="PROSITE" id="PS50850">
    <property type="entry name" value="MFS"/>
    <property type="match status" value="1"/>
</dbReference>
<evidence type="ECO:0000313" key="9">
    <source>
        <dbReference type="EMBL" id="ADN02169.1"/>
    </source>
</evidence>
<accession>E0RT32</accession>
<dbReference type="Proteomes" id="UP000001296">
    <property type="component" value="Chromosome"/>
</dbReference>
<feature type="transmembrane region" description="Helical" evidence="7">
    <location>
        <begin position="286"/>
        <end position="308"/>
    </location>
</feature>
<protein>
    <recommendedName>
        <fullName evidence="8">Major facilitator superfamily (MFS) profile domain-containing protein</fullName>
    </recommendedName>
</protein>
<proteinExistence type="inferred from homology"/>
<dbReference type="InterPro" id="IPR011701">
    <property type="entry name" value="MFS"/>
</dbReference>
<feature type="transmembrane region" description="Helical" evidence="7">
    <location>
        <begin position="219"/>
        <end position="242"/>
    </location>
</feature>
<feature type="transmembrane region" description="Helical" evidence="7">
    <location>
        <begin position="53"/>
        <end position="75"/>
    </location>
</feature>
<evidence type="ECO:0000256" key="5">
    <source>
        <dbReference type="ARBA" id="ARBA00022989"/>
    </source>
</evidence>
<evidence type="ECO:0000256" key="2">
    <source>
        <dbReference type="ARBA" id="ARBA00008335"/>
    </source>
</evidence>
<dbReference type="KEGG" id="sta:STHERM_c12280"/>
<name>E0RT32_WINT6</name>
<feature type="transmembrane region" description="Helical" evidence="7">
    <location>
        <begin position="146"/>
        <end position="167"/>
    </location>
</feature>
<keyword evidence="4 7" id="KW-0812">Transmembrane</keyword>
<dbReference type="RefSeq" id="WP_013314010.1">
    <property type="nucleotide sequence ID" value="NC_014484.1"/>
</dbReference>
<dbReference type="InterPro" id="IPR020846">
    <property type="entry name" value="MFS_dom"/>
</dbReference>
<dbReference type="PaxDb" id="665571-STHERM_c12280"/>
<evidence type="ECO:0000256" key="6">
    <source>
        <dbReference type="ARBA" id="ARBA00023136"/>
    </source>
</evidence>
<dbReference type="eggNOG" id="COG0738">
    <property type="taxonomic scope" value="Bacteria"/>
</dbReference>
<dbReference type="GO" id="GO:0022857">
    <property type="term" value="F:transmembrane transporter activity"/>
    <property type="evidence" value="ECO:0007669"/>
    <property type="project" value="InterPro"/>
</dbReference>
<dbReference type="InterPro" id="IPR051788">
    <property type="entry name" value="MFS_Transporter"/>
</dbReference>
<feature type="domain" description="Major facilitator superfamily (MFS) profile" evidence="8">
    <location>
        <begin position="21"/>
        <end position="403"/>
    </location>
</feature>
<dbReference type="InterPro" id="IPR036259">
    <property type="entry name" value="MFS_trans_sf"/>
</dbReference>
<dbReference type="Pfam" id="PF07690">
    <property type="entry name" value="MFS_1"/>
    <property type="match status" value="1"/>
</dbReference>
<keyword evidence="6 7" id="KW-0472">Membrane</keyword>
<comment type="similarity">
    <text evidence="2">Belongs to the major facilitator superfamily.</text>
</comment>
<sequence length="409" mass="43369">MTDVRCYAILSLMRGVVDQRLFAGLFGVMLMMGIALTLFGATLPLLIRTFGWSYLESGVVMGAGSVSFFIATFFAGRLASTVGLSRLFRGGFVLAAGGLLLFARWPSMWVNVLVNVLMSLGFGAVEIGANLTMLRIERDGSGRAMNVLHAAFAIGAILGPVSTGALLQTGIPWNLVYRGMAVLFLVLWLVMERLNPSRFDIPRADHATHPRGALLREPVYWLGFLTLCLYVGAELGVSNWVAEYGVQVFRIPERYAVFLVSTFWVGLLAGRFLAPLVLTPARQRGVLLGSAVLFAAAVALTAALGILLPSPLLLVFLVLASGLGAAVIFPTTVSLVGTALARWQGDAVGFATTGGGVGSFVFPFVMSAISEAWGIRIGFAFYSLSAFLLLGALGLLIAAAAHRTGRGAA</sequence>
<dbReference type="GO" id="GO:0012505">
    <property type="term" value="C:endomembrane system"/>
    <property type="evidence" value="ECO:0007669"/>
    <property type="project" value="UniProtKB-SubCell"/>
</dbReference>
<dbReference type="Gene3D" id="1.20.1250.20">
    <property type="entry name" value="MFS general substrate transporter like domains"/>
    <property type="match status" value="2"/>
</dbReference>
<feature type="transmembrane region" description="Helical" evidence="7">
    <location>
        <begin position="87"/>
        <end position="106"/>
    </location>
</feature>
<keyword evidence="3" id="KW-0813">Transport</keyword>
<feature type="transmembrane region" description="Helical" evidence="7">
    <location>
        <begin position="112"/>
        <end position="134"/>
    </location>
</feature>
<dbReference type="PANTHER" id="PTHR23514:SF3">
    <property type="entry name" value="BYPASS OF STOP CODON PROTEIN 6"/>
    <property type="match status" value="1"/>
</dbReference>
<evidence type="ECO:0000259" key="8">
    <source>
        <dbReference type="PROSITE" id="PS50850"/>
    </source>
</evidence>
<dbReference type="GO" id="GO:0016020">
    <property type="term" value="C:membrane"/>
    <property type="evidence" value="ECO:0007669"/>
    <property type="project" value="TreeGrafter"/>
</dbReference>
<dbReference type="SUPFAM" id="SSF103473">
    <property type="entry name" value="MFS general substrate transporter"/>
    <property type="match status" value="1"/>
</dbReference>
<feature type="transmembrane region" description="Helical" evidence="7">
    <location>
        <begin position="173"/>
        <end position="191"/>
    </location>
</feature>
<comment type="subcellular location">
    <subcellularLocation>
        <location evidence="1">Endomembrane system</location>
        <topology evidence="1">Multi-pass membrane protein</topology>
    </subcellularLocation>
</comment>
<reference key="1">
    <citation type="submission" date="2009-08" db="EMBL/GenBank/DDBJ databases">
        <title>The genome sequence of Spirochaeta thermophila DSM6192.</title>
        <authorList>
            <person name="Angelov A."/>
            <person name="Mientus M."/>
            <person name="Wittenberg S."/>
            <person name="Lehmann R."/>
            <person name="Liesegang H."/>
            <person name="Daniel R."/>
            <person name="Liebl W."/>
        </authorList>
    </citation>
    <scope>NUCLEOTIDE SEQUENCE</scope>
    <source>
        <strain>DSM 6192</strain>
    </source>
</reference>
<feature type="transmembrane region" description="Helical" evidence="7">
    <location>
        <begin position="348"/>
        <end position="369"/>
    </location>
</feature>
<evidence type="ECO:0000313" key="10">
    <source>
        <dbReference type="Proteomes" id="UP000001296"/>
    </source>
</evidence>
<evidence type="ECO:0000256" key="3">
    <source>
        <dbReference type="ARBA" id="ARBA00022448"/>
    </source>
</evidence>
<keyword evidence="5 7" id="KW-1133">Transmembrane helix</keyword>
<evidence type="ECO:0000256" key="7">
    <source>
        <dbReference type="SAM" id="Phobius"/>
    </source>
</evidence>
<feature type="transmembrane region" description="Helical" evidence="7">
    <location>
        <begin position="21"/>
        <end position="47"/>
    </location>
</feature>
<feature type="transmembrane region" description="Helical" evidence="7">
    <location>
        <begin position="381"/>
        <end position="401"/>
    </location>
</feature>
<feature type="transmembrane region" description="Helical" evidence="7">
    <location>
        <begin position="254"/>
        <end position="274"/>
    </location>
</feature>
<feature type="transmembrane region" description="Helical" evidence="7">
    <location>
        <begin position="314"/>
        <end position="336"/>
    </location>
</feature>
<reference evidence="9 10" key="2">
    <citation type="journal article" date="2010" name="J. Bacteriol.">
        <title>Genome sequence of the polysaccharide-degrading, thermophilic anaerobe Spirochaeta thermophila DSM 6192.</title>
        <authorList>
            <person name="Angelov A."/>
            <person name="Liebl S."/>
            <person name="Ballschmiter M."/>
            <person name="Bomeke M."/>
            <person name="Lehmann R."/>
            <person name="Liesegang H."/>
            <person name="Daniel R."/>
            <person name="Liebl W."/>
        </authorList>
    </citation>
    <scope>NUCLEOTIDE SEQUENCE [LARGE SCALE GENOMIC DNA]</scope>
    <source>
        <strain evidence="10">ATCC 49972 / DSM 6192 / RI 19.B1</strain>
    </source>
</reference>
<dbReference type="PANTHER" id="PTHR23514">
    <property type="entry name" value="BYPASS OF STOP CODON PROTEIN 6"/>
    <property type="match status" value="1"/>
</dbReference>
<evidence type="ECO:0000256" key="1">
    <source>
        <dbReference type="ARBA" id="ARBA00004127"/>
    </source>
</evidence>
<organism evidence="9 10">
    <name type="scientific">Winmispira thermophila (strain ATCC 49972 / DSM 6192 / RI 19.B1)</name>
    <name type="common">Spirochaeta thermophila</name>
    <dbReference type="NCBI Taxonomy" id="665571"/>
    <lineage>
        <taxon>Bacteria</taxon>
        <taxon>Pseudomonadati</taxon>
        <taxon>Spirochaetota</taxon>
        <taxon>Spirochaetia</taxon>
        <taxon>Winmispirales</taxon>
        <taxon>Winmispiraceae</taxon>
        <taxon>Winmispira</taxon>
    </lineage>
</organism>